<name>A0A8T2KSK0_ASTMX</name>
<dbReference type="AlphaFoldDB" id="A0A8T2KSK0"/>
<dbReference type="SUPFAM" id="SSF51110">
    <property type="entry name" value="alpha-D-mannose-specific plant lectins"/>
    <property type="match status" value="1"/>
</dbReference>
<evidence type="ECO:0000313" key="2">
    <source>
        <dbReference type="EMBL" id="KAG9261627.1"/>
    </source>
</evidence>
<sequence length="151" mass="17379">MYCRFTLWFITGQKHQINSADLQTLNINRQILLTICFRKMSRNTLSTNQELRAGDFLLSNNRQFKATFQDDGNFVVYGWKPLWASNTAGKSGKFLIMQEDGNLVIYNNDAGPVWASDSWQGGQSLKNHLTLHDDGRLTVRRDCKVCWTVNK</sequence>
<feature type="domain" description="Bulb-type lectin" evidence="1">
    <location>
        <begin position="42"/>
        <end position="151"/>
    </location>
</feature>
<gene>
    <name evidence="2" type="primary">CUR09</name>
    <name evidence="2" type="ORF">AMEX_G25212</name>
</gene>
<dbReference type="Gene3D" id="2.90.10.10">
    <property type="entry name" value="Bulb-type lectin domain"/>
    <property type="match status" value="2"/>
</dbReference>
<organism evidence="2 3">
    <name type="scientific">Astyanax mexicanus</name>
    <name type="common">Blind cave fish</name>
    <name type="synonym">Astyanax fasciatus mexicanus</name>
    <dbReference type="NCBI Taxonomy" id="7994"/>
    <lineage>
        <taxon>Eukaryota</taxon>
        <taxon>Metazoa</taxon>
        <taxon>Chordata</taxon>
        <taxon>Craniata</taxon>
        <taxon>Vertebrata</taxon>
        <taxon>Euteleostomi</taxon>
        <taxon>Actinopterygii</taxon>
        <taxon>Neopterygii</taxon>
        <taxon>Teleostei</taxon>
        <taxon>Ostariophysi</taxon>
        <taxon>Characiformes</taxon>
        <taxon>Characoidei</taxon>
        <taxon>Acestrorhamphidae</taxon>
        <taxon>Acestrorhamphinae</taxon>
        <taxon>Astyanax</taxon>
    </lineage>
</organism>
<evidence type="ECO:0000313" key="3">
    <source>
        <dbReference type="Proteomes" id="UP000752171"/>
    </source>
</evidence>
<dbReference type="InterPro" id="IPR036426">
    <property type="entry name" value="Bulb-type_lectin_dom_sf"/>
</dbReference>
<dbReference type="SMART" id="SM00108">
    <property type="entry name" value="B_lectin"/>
    <property type="match status" value="1"/>
</dbReference>
<dbReference type="Proteomes" id="UP000752171">
    <property type="component" value="Unassembled WGS sequence"/>
</dbReference>
<proteinExistence type="predicted"/>
<comment type="caution">
    <text evidence="2">The sequence shown here is derived from an EMBL/GenBank/DDBJ whole genome shotgun (WGS) entry which is preliminary data.</text>
</comment>
<protein>
    <submittedName>
        <fullName evidence="2">Mannose-specific lectin-like</fullName>
    </submittedName>
</protein>
<evidence type="ECO:0000259" key="1">
    <source>
        <dbReference type="PROSITE" id="PS50927"/>
    </source>
</evidence>
<reference evidence="2 3" key="1">
    <citation type="submission" date="2021-07" db="EMBL/GenBank/DDBJ databases">
        <authorList>
            <person name="Imarazene B."/>
            <person name="Zahm M."/>
            <person name="Klopp C."/>
            <person name="Cabau C."/>
            <person name="Beille S."/>
            <person name="Jouanno E."/>
            <person name="Castinel A."/>
            <person name="Lluch J."/>
            <person name="Gil L."/>
            <person name="Kuchtly C."/>
            <person name="Lopez Roques C."/>
            <person name="Donnadieu C."/>
            <person name="Parrinello H."/>
            <person name="Journot L."/>
            <person name="Du K."/>
            <person name="Schartl M."/>
            <person name="Retaux S."/>
            <person name="Guiguen Y."/>
        </authorList>
    </citation>
    <scope>NUCLEOTIDE SEQUENCE [LARGE SCALE GENOMIC DNA]</scope>
    <source>
        <strain evidence="2">Pach_M1</strain>
        <tissue evidence="2">Testis</tissue>
    </source>
</reference>
<accession>A0A8T2KSK0</accession>
<dbReference type="PROSITE" id="PS50927">
    <property type="entry name" value="BULB_LECTIN"/>
    <property type="match status" value="1"/>
</dbReference>
<dbReference type="EMBL" id="JAICCE010000022">
    <property type="protein sequence ID" value="KAG9261627.1"/>
    <property type="molecule type" value="Genomic_DNA"/>
</dbReference>
<dbReference type="InterPro" id="IPR001480">
    <property type="entry name" value="Bulb-type_lectin_dom"/>
</dbReference>